<proteinExistence type="predicted"/>
<reference evidence="1" key="1">
    <citation type="submission" date="2020-06" db="EMBL/GenBank/DDBJ databases">
        <authorList>
            <person name="Li T."/>
            <person name="Hu X."/>
            <person name="Zhang T."/>
            <person name="Song X."/>
            <person name="Zhang H."/>
            <person name="Dai N."/>
            <person name="Sheng W."/>
            <person name="Hou X."/>
            <person name="Wei L."/>
        </authorList>
    </citation>
    <scope>NUCLEOTIDE SEQUENCE</scope>
    <source>
        <strain evidence="1">G02</strain>
        <tissue evidence="1">Leaf</tissue>
    </source>
</reference>
<gene>
    <name evidence="1" type="ORF">Sradi_2720900</name>
</gene>
<dbReference type="EMBL" id="JACGWJ010000011">
    <property type="protein sequence ID" value="KAL0388391.1"/>
    <property type="molecule type" value="Genomic_DNA"/>
</dbReference>
<accession>A0AAW2S9K8</accession>
<organism evidence="1">
    <name type="scientific">Sesamum radiatum</name>
    <name type="common">Black benniseed</name>
    <dbReference type="NCBI Taxonomy" id="300843"/>
    <lineage>
        <taxon>Eukaryota</taxon>
        <taxon>Viridiplantae</taxon>
        <taxon>Streptophyta</taxon>
        <taxon>Embryophyta</taxon>
        <taxon>Tracheophyta</taxon>
        <taxon>Spermatophyta</taxon>
        <taxon>Magnoliopsida</taxon>
        <taxon>eudicotyledons</taxon>
        <taxon>Gunneridae</taxon>
        <taxon>Pentapetalae</taxon>
        <taxon>asterids</taxon>
        <taxon>lamiids</taxon>
        <taxon>Lamiales</taxon>
        <taxon>Pedaliaceae</taxon>
        <taxon>Sesamum</taxon>
    </lineage>
</organism>
<evidence type="ECO:0000313" key="1">
    <source>
        <dbReference type="EMBL" id="KAL0388391.1"/>
    </source>
</evidence>
<comment type="caution">
    <text evidence="1">The sequence shown here is derived from an EMBL/GenBank/DDBJ whole genome shotgun (WGS) entry which is preliminary data.</text>
</comment>
<protein>
    <submittedName>
        <fullName evidence="1">Uncharacterized protein</fullName>
    </submittedName>
</protein>
<reference evidence="1" key="2">
    <citation type="journal article" date="2024" name="Plant">
        <title>Genomic evolution and insights into agronomic trait innovations of Sesamum species.</title>
        <authorList>
            <person name="Miao H."/>
            <person name="Wang L."/>
            <person name="Qu L."/>
            <person name="Liu H."/>
            <person name="Sun Y."/>
            <person name="Le M."/>
            <person name="Wang Q."/>
            <person name="Wei S."/>
            <person name="Zheng Y."/>
            <person name="Lin W."/>
            <person name="Duan Y."/>
            <person name="Cao H."/>
            <person name="Xiong S."/>
            <person name="Wang X."/>
            <person name="Wei L."/>
            <person name="Li C."/>
            <person name="Ma Q."/>
            <person name="Ju M."/>
            <person name="Zhao R."/>
            <person name="Li G."/>
            <person name="Mu C."/>
            <person name="Tian Q."/>
            <person name="Mei H."/>
            <person name="Zhang T."/>
            <person name="Gao T."/>
            <person name="Zhang H."/>
        </authorList>
    </citation>
    <scope>NUCLEOTIDE SEQUENCE</scope>
    <source>
        <strain evidence="1">G02</strain>
    </source>
</reference>
<sequence length="83" mass="9291">MSIDRLEIARRNYWGKTGNPGCGRWIYDGGVAAGVVVPPWAVASEGAERIENREKRGFTERAKVERGELCAAWMLDFILTDGY</sequence>
<dbReference type="AlphaFoldDB" id="A0AAW2S9K8"/>
<name>A0AAW2S9K8_SESRA</name>